<dbReference type="GeneID" id="23864054"/>
<protein>
    <submittedName>
        <fullName evidence="1">Uncharacterized protein</fullName>
    </submittedName>
</protein>
<name>C9ZWS9_TRYB9</name>
<reference evidence="2" key="1">
    <citation type="journal article" date="2010" name="PLoS Negl. Trop. Dis.">
        <title>The genome sequence of Trypanosoma brucei gambiense, causative agent of chronic human african trypanosomiasis.</title>
        <authorList>
            <person name="Jackson A.P."/>
            <person name="Sanders M."/>
            <person name="Berry A."/>
            <person name="McQuillan J."/>
            <person name="Aslett M.A."/>
            <person name="Quail M.A."/>
            <person name="Chukualim B."/>
            <person name="Capewell P."/>
            <person name="MacLeod A."/>
            <person name="Melville S.E."/>
            <person name="Gibson W."/>
            <person name="Barry J.D."/>
            <person name="Berriman M."/>
            <person name="Hertz-Fowler C."/>
        </authorList>
    </citation>
    <scope>NUCLEOTIDE SEQUENCE [LARGE SCALE GENOMIC DNA]</scope>
    <source>
        <strain evidence="2">MHOM/CI/86/DAL972</strain>
    </source>
</reference>
<dbReference type="KEGG" id="tbg:TbgDal_VIII8110"/>
<proteinExistence type="predicted"/>
<organism evidence="1 2">
    <name type="scientific">Trypanosoma brucei gambiense (strain MHOM/CI/86/DAL972)</name>
    <dbReference type="NCBI Taxonomy" id="679716"/>
    <lineage>
        <taxon>Eukaryota</taxon>
        <taxon>Discoba</taxon>
        <taxon>Euglenozoa</taxon>
        <taxon>Kinetoplastea</taxon>
        <taxon>Metakinetoplastina</taxon>
        <taxon>Trypanosomatida</taxon>
        <taxon>Trypanosomatidae</taxon>
        <taxon>Trypanosoma</taxon>
    </lineage>
</organism>
<dbReference type="RefSeq" id="XP_011776144.1">
    <property type="nucleotide sequence ID" value="XM_011777842.1"/>
</dbReference>
<evidence type="ECO:0000313" key="2">
    <source>
        <dbReference type="Proteomes" id="UP000002316"/>
    </source>
</evidence>
<dbReference type="Proteomes" id="UP000002316">
    <property type="component" value="Chromosome 8"/>
</dbReference>
<dbReference type="EMBL" id="FN554971">
    <property type="protein sequence ID" value="CBH13868.1"/>
    <property type="molecule type" value="Genomic_DNA"/>
</dbReference>
<sequence length="152" mass="16153">MTLSGSSARGGFLIPVHSMVGNHFACRTKSRLCFISLLYSTHSTGVALLVLDCAYLHHTLPGNSGLLLMLCDAGSLPRCFPTPCFDLIASEVMEVAARVSISVHAGAMKGVFLSTDPHAMLPRAMCNPILSPILKKDTGVHAGKGKTLWFVA</sequence>
<dbReference type="AlphaFoldDB" id="C9ZWS9"/>
<accession>C9ZWS9</accession>
<evidence type="ECO:0000313" key="1">
    <source>
        <dbReference type="EMBL" id="CBH13868.1"/>
    </source>
</evidence>
<gene>
    <name evidence="1" type="ORF">TbgDal_VIII8110</name>
</gene>